<dbReference type="AlphaFoldDB" id="A0A2W5S540"/>
<protein>
    <submittedName>
        <fullName evidence="1">Uncharacterized protein</fullName>
    </submittedName>
</protein>
<accession>A0A2W5S540</accession>
<evidence type="ECO:0000313" key="2">
    <source>
        <dbReference type="Proteomes" id="UP000248975"/>
    </source>
</evidence>
<organism evidence="1 2">
    <name type="scientific">Cereibacter sphaeroides</name>
    <name type="common">Rhodobacter sphaeroides</name>
    <dbReference type="NCBI Taxonomy" id="1063"/>
    <lineage>
        <taxon>Bacteria</taxon>
        <taxon>Pseudomonadati</taxon>
        <taxon>Pseudomonadota</taxon>
        <taxon>Alphaproteobacteria</taxon>
        <taxon>Rhodobacterales</taxon>
        <taxon>Paracoccaceae</taxon>
        <taxon>Cereibacter</taxon>
    </lineage>
</organism>
<reference evidence="1 2" key="1">
    <citation type="submission" date="2017-08" db="EMBL/GenBank/DDBJ databases">
        <title>Infants hospitalized years apart are colonized by the same room-sourced microbial strains.</title>
        <authorList>
            <person name="Brooks B."/>
            <person name="Olm M.R."/>
            <person name="Firek B.A."/>
            <person name="Baker R."/>
            <person name="Thomas B.C."/>
            <person name="Morowitz M.J."/>
            <person name="Banfield J.F."/>
        </authorList>
    </citation>
    <scope>NUCLEOTIDE SEQUENCE [LARGE SCALE GENOMIC DNA]</scope>
    <source>
        <strain evidence="1">S2_003_000_R2_11</strain>
    </source>
</reference>
<sequence length="90" mass="10469">MNLLVDRGHPEAMYYPLGMLHDEAAMIIERDNARIVTEAQLIQYAIGSILSKDSRKHFDKMIRQINVIAVPFDDEKELPRLLPEGYREEE</sequence>
<dbReference type="EMBL" id="QFQS01000009">
    <property type="protein sequence ID" value="PZQ95194.1"/>
    <property type="molecule type" value="Genomic_DNA"/>
</dbReference>
<dbReference type="Proteomes" id="UP000248975">
    <property type="component" value="Unassembled WGS sequence"/>
</dbReference>
<gene>
    <name evidence="1" type="ORF">DI533_20295</name>
</gene>
<proteinExistence type="predicted"/>
<comment type="caution">
    <text evidence="1">The sequence shown here is derived from an EMBL/GenBank/DDBJ whole genome shotgun (WGS) entry which is preliminary data.</text>
</comment>
<evidence type="ECO:0000313" key="1">
    <source>
        <dbReference type="EMBL" id="PZQ95194.1"/>
    </source>
</evidence>
<name>A0A2W5S540_CERSP</name>